<feature type="compositionally biased region" description="Polar residues" evidence="1">
    <location>
        <begin position="114"/>
        <end position="123"/>
    </location>
</feature>
<proteinExistence type="predicted"/>
<accession>A0A315V5W4</accession>
<sequence length="135" mass="14920">MLIKVKRRLLVLLRSESREGVHLDRVLNDQALAACRVKLLRSESVELEAVSVTVRPDSDCCSQLSVKVTPFFSYTVTVGAEASRSIKKANNRKAFAFSSHLRLTELTWDQRSGLEPTQQVQEVSSSAGGGSSELR</sequence>
<evidence type="ECO:0000256" key="1">
    <source>
        <dbReference type="SAM" id="MobiDB-lite"/>
    </source>
</evidence>
<dbReference type="Proteomes" id="UP000250572">
    <property type="component" value="Unassembled WGS sequence"/>
</dbReference>
<gene>
    <name evidence="2" type="ORF">CCH79_00011418</name>
</gene>
<reference evidence="2 3" key="1">
    <citation type="journal article" date="2018" name="G3 (Bethesda)">
        <title>A High-Quality Reference Genome for the Invasive Mosquitofish Gambusia affinis Using a Chicago Library.</title>
        <authorList>
            <person name="Hoffberg S.L."/>
            <person name="Troendle N.J."/>
            <person name="Glenn T.C."/>
            <person name="Mahmud O."/>
            <person name="Louha S."/>
            <person name="Chalopin D."/>
            <person name="Bennetzen J.L."/>
            <person name="Mauricio R."/>
        </authorList>
    </citation>
    <scope>NUCLEOTIDE SEQUENCE [LARGE SCALE GENOMIC DNA]</scope>
    <source>
        <strain evidence="2">NE01/NJP1002.9</strain>
        <tissue evidence="2">Muscle</tissue>
    </source>
</reference>
<evidence type="ECO:0000313" key="2">
    <source>
        <dbReference type="EMBL" id="PWA17421.1"/>
    </source>
</evidence>
<evidence type="ECO:0000313" key="3">
    <source>
        <dbReference type="Proteomes" id="UP000250572"/>
    </source>
</evidence>
<dbReference type="AlphaFoldDB" id="A0A315V5W4"/>
<protein>
    <submittedName>
        <fullName evidence="2">Uncharacterized protein</fullName>
    </submittedName>
</protein>
<keyword evidence="3" id="KW-1185">Reference proteome</keyword>
<organism evidence="2 3">
    <name type="scientific">Gambusia affinis</name>
    <name type="common">Western mosquitofish</name>
    <name type="synonym">Heterandria affinis</name>
    <dbReference type="NCBI Taxonomy" id="33528"/>
    <lineage>
        <taxon>Eukaryota</taxon>
        <taxon>Metazoa</taxon>
        <taxon>Chordata</taxon>
        <taxon>Craniata</taxon>
        <taxon>Vertebrata</taxon>
        <taxon>Euteleostomi</taxon>
        <taxon>Actinopterygii</taxon>
        <taxon>Neopterygii</taxon>
        <taxon>Teleostei</taxon>
        <taxon>Neoteleostei</taxon>
        <taxon>Acanthomorphata</taxon>
        <taxon>Ovalentaria</taxon>
        <taxon>Atherinomorphae</taxon>
        <taxon>Cyprinodontiformes</taxon>
        <taxon>Poeciliidae</taxon>
        <taxon>Poeciliinae</taxon>
        <taxon>Gambusia</taxon>
    </lineage>
</organism>
<name>A0A315V5W4_GAMAF</name>
<dbReference type="EMBL" id="NHOQ01002364">
    <property type="protein sequence ID" value="PWA17421.1"/>
    <property type="molecule type" value="Genomic_DNA"/>
</dbReference>
<comment type="caution">
    <text evidence="2">The sequence shown here is derived from an EMBL/GenBank/DDBJ whole genome shotgun (WGS) entry which is preliminary data.</text>
</comment>
<feature type="region of interest" description="Disordered" evidence="1">
    <location>
        <begin position="114"/>
        <end position="135"/>
    </location>
</feature>